<keyword evidence="3" id="KW-1185">Reference proteome</keyword>
<evidence type="ECO:0008006" key="4">
    <source>
        <dbReference type="Google" id="ProtNLM"/>
    </source>
</evidence>
<evidence type="ECO:0000256" key="1">
    <source>
        <dbReference type="ARBA" id="ARBA00035112"/>
    </source>
</evidence>
<reference evidence="2" key="1">
    <citation type="journal article" date="2020" name="Stud. Mycol.">
        <title>101 Dothideomycetes genomes: a test case for predicting lifestyles and emergence of pathogens.</title>
        <authorList>
            <person name="Haridas S."/>
            <person name="Albert R."/>
            <person name="Binder M."/>
            <person name="Bloem J."/>
            <person name="Labutti K."/>
            <person name="Salamov A."/>
            <person name="Andreopoulos B."/>
            <person name="Baker S."/>
            <person name="Barry K."/>
            <person name="Bills G."/>
            <person name="Bluhm B."/>
            <person name="Cannon C."/>
            <person name="Castanera R."/>
            <person name="Culley D."/>
            <person name="Daum C."/>
            <person name="Ezra D."/>
            <person name="Gonzalez J."/>
            <person name="Henrissat B."/>
            <person name="Kuo A."/>
            <person name="Liang C."/>
            <person name="Lipzen A."/>
            <person name="Lutzoni F."/>
            <person name="Magnuson J."/>
            <person name="Mondo S."/>
            <person name="Nolan M."/>
            <person name="Ohm R."/>
            <person name="Pangilinan J."/>
            <person name="Park H.-J."/>
            <person name="Ramirez L."/>
            <person name="Alfaro M."/>
            <person name="Sun H."/>
            <person name="Tritt A."/>
            <person name="Yoshinaga Y."/>
            <person name="Zwiers L.-H."/>
            <person name="Turgeon B."/>
            <person name="Goodwin S."/>
            <person name="Spatafora J."/>
            <person name="Crous P."/>
            <person name="Grigoriev I."/>
        </authorList>
    </citation>
    <scope>NUCLEOTIDE SEQUENCE</scope>
    <source>
        <strain evidence="2">CBS 116435</strain>
    </source>
</reference>
<dbReference type="Proteomes" id="UP000799441">
    <property type="component" value="Unassembled WGS sequence"/>
</dbReference>
<dbReference type="PANTHER" id="PTHR33365:SF13">
    <property type="entry name" value="TAT PATHWAY SIGNAL SEQUENCE"/>
    <property type="match status" value="1"/>
</dbReference>
<dbReference type="InterPro" id="IPR021765">
    <property type="entry name" value="UstYa-like"/>
</dbReference>
<comment type="similarity">
    <text evidence="1">Belongs to the ustYa family.</text>
</comment>
<proteinExistence type="inferred from homology"/>
<dbReference type="GO" id="GO:0043386">
    <property type="term" value="P:mycotoxin biosynthetic process"/>
    <property type="evidence" value="ECO:0007669"/>
    <property type="project" value="InterPro"/>
</dbReference>
<sequence>MEETHFHRSFIHGNPHAFDNETVLNETISSWFDLSGDHQGFVAIPEWKESGLDPPMRTDNMGPMIEGYIIKYYHQIHCLAFIFAQYGNRHLGKPSNPVTEEHVIHCIDYLRLNVMCVADSTPEGEQLSFGDWGARQCRNYEVLQEWSEPRLVYNFSQLSGRRIDLSNNDLRKAQLG</sequence>
<evidence type="ECO:0000313" key="2">
    <source>
        <dbReference type="EMBL" id="KAF2719682.1"/>
    </source>
</evidence>
<organism evidence="2 3">
    <name type="scientific">Polychaeton citri CBS 116435</name>
    <dbReference type="NCBI Taxonomy" id="1314669"/>
    <lineage>
        <taxon>Eukaryota</taxon>
        <taxon>Fungi</taxon>
        <taxon>Dikarya</taxon>
        <taxon>Ascomycota</taxon>
        <taxon>Pezizomycotina</taxon>
        <taxon>Dothideomycetes</taxon>
        <taxon>Dothideomycetidae</taxon>
        <taxon>Capnodiales</taxon>
        <taxon>Capnodiaceae</taxon>
        <taxon>Polychaeton</taxon>
    </lineage>
</organism>
<gene>
    <name evidence="2" type="ORF">K431DRAFT_272205</name>
</gene>
<comment type="caution">
    <text evidence="2">The sequence shown here is derived from an EMBL/GenBank/DDBJ whole genome shotgun (WGS) entry which is preliminary data.</text>
</comment>
<evidence type="ECO:0000313" key="3">
    <source>
        <dbReference type="Proteomes" id="UP000799441"/>
    </source>
</evidence>
<protein>
    <recommendedName>
        <fullName evidence="4">Oxidase ustYa</fullName>
    </recommendedName>
</protein>
<dbReference type="EMBL" id="MU003808">
    <property type="protein sequence ID" value="KAF2719682.1"/>
    <property type="molecule type" value="Genomic_DNA"/>
</dbReference>
<dbReference type="OrthoDB" id="3687641at2759"/>
<dbReference type="PANTHER" id="PTHR33365">
    <property type="entry name" value="YALI0B05434P"/>
    <property type="match status" value="1"/>
</dbReference>
<name>A0A9P4UL23_9PEZI</name>
<dbReference type="Pfam" id="PF11807">
    <property type="entry name" value="UstYa"/>
    <property type="match status" value="1"/>
</dbReference>
<dbReference type="AlphaFoldDB" id="A0A9P4UL23"/>
<accession>A0A9P4UL23</accession>